<evidence type="ECO:0000256" key="5">
    <source>
        <dbReference type="ARBA" id="ARBA00022989"/>
    </source>
</evidence>
<keyword evidence="10" id="KW-1185">Reference proteome</keyword>
<evidence type="ECO:0000313" key="10">
    <source>
        <dbReference type="Proteomes" id="UP000504634"/>
    </source>
</evidence>
<feature type="transmembrane region" description="Helical" evidence="9">
    <location>
        <begin position="768"/>
        <end position="793"/>
    </location>
</feature>
<dbReference type="PANTHER" id="PTHR21421">
    <property type="entry name" value="GUSTATORY RECEPTOR"/>
    <property type="match status" value="1"/>
</dbReference>
<feature type="transmembrane region" description="Helical" evidence="9">
    <location>
        <begin position="710"/>
        <end position="729"/>
    </location>
</feature>
<comment type="subcellular location">
    <subcellularLocation>
        <location evidence="1">Cell membrane</location>
        <topology evidence="1">Multi-pass membrane protein</topology>
    </subcellularLocation>
</comment>
<keyword evidence="5 9" id="KW-1133">Transmembrane helix</keyword>
<feature type="transmembrane region" description="Helical" evidence="9">
    <location>
        <begin position="799"/>
        <end position="818"/>
    </location>
</feature>
<dbReference type="GeneID" id="115622411"/>
<gene>
    <name evidence="11" type="primary">LOC115622411</name>
</gene>
<feature type="transmembrane region" description="Helical" evidence="9">
    <location>
        <begin position="207"/>
        <end position="225"/>
    </location>
</feature>
<dbReference type="GO" id="GO:0005886">
    <property type="term" value="C:plasma membrane"/>
    <property type="evidence" value="ECO:0007669"/>
    <property type="project" value="UniProtKB-SubCell"/>
</dbReference>
<feature type="transmembrane region" description="Helical" evidence="9">
    <location>
        <begin position="636"/>
        <end position="659"/>
    </location>
</feature>
<feature type="transmembrane region" description="Helical" evidence="9">
    <location>
        <begin position="381"/>
        <end position="402"/>
    </location>
</feature>
<evidence type="ECO:0000256" key="2">
    <source>
        <dbReference type="ARBA" id="ARBA00005327"/>
    </source>
</evidence>
<keyword evidence="6 9" id="KW-0472">Membrane</keyword>
<evidence type="ECO:0000256" key="7">
    <source>
        <dbReference type="ARBA" id="ARBA00023170"/>
    </source>
</evidence>
<evidence type="ECO:0000256" key="4">
    <source>
        <dbReference type="ARBA" id="ARBA00022692"/>
    </source>
</evidence>
<feature type="transmembrane region" description="Helical" evidence="9">
    <location>
        <begin position="554"/>
        <end position="574"/>
    </location>
</feature>
<comment type="similarity">
    <text evidence="2">Belongs to the insect chemoreceptor superfamily. Gustatory receptor (GR) family. Gr5a subfamily.</text>
</comment>
<feature type="transmembrane region" description="Helical" evidence="9">
    <location>
        <begin position="267"/>
        <end position="288"/>
    </location>
</feature>
<dbReference type="GO" id="GO:0007165">
    <property type="term" value="P:signal transduction"/>
    <property type="evidence" value="ECO:0007669"/>
    <property type="project" value="UniProtKB-KW"/>
</dbReference>
<dbReference type="Pfam" id="PF06151">
    <property type="entry name" value="Trehalose_recp"/>
    <property type="match status" value="2"/>
</dbReference>
<dbReference type="PANTHER" id="PTHR21421:SF34">
    <property type="entry name" value="GUSTATORY RECEPTOR FOR SUGAR TASTE 61A-RELATED"/>
    <property type="match status" value="1"/>
</dbReference>
<proteinExistence type="inferred from homology"/>
<dbReference type="GO" id="GO:0033041">
    <property type="term" value="F:sweet taste receptor activity"/>
    <property type="evidence" value="ECO:0007669"/>
    <property type="project" value="TreeGrafter"/>
</dbReference>
<protein>
    <submittedName>
        <fullName evidence="11">Uncharacterized protein LOC115622411</fullName>
    </submittedName>
</protein>
<name>A0A6J2T884_DROLE</name>
<organism evidence="10 11">
    <name type="scientific">Drosophila lebanonensis</name>
    <name type="common">Fruit fly</name>
    <name type="synonym">Scaptodrosophila lebanonensis</name>
    <dbReference type="NCBI Taxonomy" id="7225"/>
    <lineage>
        <taxon>Eukaryota</taxon>
        <taxon>Metazoa</taxon>
        <taxon>Ecdysozoa</taxon>
        <taxon>Arthropoda</taxon>
        <taxon>Hexapoda</taxon>
        <taxon>Insecta</taxon>
        <taxon>Pterygota</taxon>
        <taxon>Neoptera</taxon>
        <taxon>Endopterygota</taxon>
        <taxon>Diptera</taxon>
        <taxon>Brachycera</taxon>
        <taxon>Muscomorpha</taxon>
        <taxon>Ephydroidea</taxon>
        <taxon>Drosophilidae</taxon>
        <taxon>Scaptodrosophila</taxon>
    </lineage>
</organism>
<evidence type="ECO:0000256" key="3">
    <source>
        <dbReference type="ARBA" id="ARBA00022475"/>
    </source>
</evidence>
<evidence type="ECO:0000256" key="9">
    <source>
        <dbReference type="SAM" id="Phobius"/>
    </source>
</evidence>
<accession>A0A6J2T884</accession>
<keyword evidence="8" id="KW-0807">Transducer</keyword>
<reference evidence="11" key="1">
    <citation type="submission" date="2025-08" db="UniProtKB">
        <authorList>
            <consortium name="RefSeq"/>
        </authorList>
    </citation>
    <scope>IDENTIFICATION</scope>
    <source>
        <strain evidence="11">11010-0011.00</strain>
        <tissue evidence="11">Whole body</tissue>
    </source>
</reference>
<feature type="transmembrane region" description="Helical" evidence="9">
    <location>
        <begin position="151"/>
        <end position="172"/>
    </location>
</feature>
<dbReference type="OrthoDB" id="5800391at2759"/>
<evidence type="ECO:0000313" key="11">
    <source>
        <dbReference type="RefSeq" id="XP_030372204.1"/>
    </source>
</evidence>
<dbReference type="Proteomes" id="UP000504634">
    <property type="component" value="Unplaced"/>
</dbReference>
<evidence type="ECO:0000256" key="6">
    <source>
        <dbReference type="ARBA" id="ARBA00023136"/>
    </source>
</evidence>
<keyword evidence="4 9" id="KW-0812">Transmembrane</keyword>
<keyword evidence="3" id="KW-1003">Cell membrane</keyword>
<keyword evidence="7" id="KW-0675">Receptor</keyword>
<evidence type="ECO:0000256" key="1">
    <source>
        <dbReference type="ARBA" id="ARBA00004651"/>
    </source>
</evidence>
<feature type="transmembrane region" description="Helical" evidence="9">
    <location>
        <begin position="119"/>
        <end position="139"/>
    </location>
</feature>
<feature type="transmembrane region" description="Helical" evidence="9">
    <location>
        <begin position="451"/>
        <end position="469"/>
    </location>
</feature>
<dbReference type="InterPro" id="IPR009318">
    <property type="entry name" value="Gustatory_rcpt"/>
</dbReference>
<dbReference type="AlphaFoldDB" id="A0A6J2T884"/>
<evidence type="ECO:0000256" key="8">
    <source>
        <dbReference type="ARBA" id="ARBA00023224"/>
    </source>
</evidence>
<feature type="transmembrane region" description="Helical" evidence="9">
    <location>
        <begin position="586"/>
        <end position="605"/>
    </location>
</feature>
<sequence length="913" mass="106140">MHSQNLKLRRLLSKRASVLELKHLPVQNAVGMKSESEAEAEYAVHDVQMPEYLTPKTLDGETFDFNVIKTKAQPDYANLDTFHRAVCPIMLLAQCFAVMPLRNVRQANPRRIRFAVRSLQMLCTLTFLIASSILSLSTLKHLLKIGVNAKNFVGLIFFGCVQVACVLFIVLAHRWPRLIRFWTRTELPFTQIPYDIPKRNLSQRVQLSAIIIIALSLGEHAFYLISAVLSFKRRIEICSPKHNTTAVVSFENYIKQNYDYVFQILPYSPFIGAYILLVNVTCTFIWNYMDLFIMMISKGIAYRFEQITARISKLELEESVPESTFLEIREHYVNMCELLENVDDHLSGIILLSSMNNLYFVCFQLLNIFNQLRWPINYIYFWYSLLYLVGRTAFVFLTAATINDESKGALGVLRRVSSRAWCVEIERLIFQMSTQTVALSGMKFYFLTRRLLFGMAGTIVTYELVLLQFDEPNRAKGLTSFTLRLIRHTAVSMSCRALSLSRQSHFNMPQSETFHRAVSKVLFISQIFALFPVSNVGARHVQDLRYRWLSARTFYSGLILALNLCEFGTVLNYVNNVAITFHNSSLLSLFVVCLLEHIFFWRLAISWPKIMSSWQRVDELFLKVPYRYYNEYKMKWRINVVFSFVMISALVEHFLLLIISFHLSDLERTQCKINESFFESIYKWERPHLFMILPYHAWLLPLFEWLNLTIAYPRSFTDCFIMFVGIGLAKRFHQLHSRIAAVHLKAMPAIFWTEVRQHYLELKRLVRLVNAAIAPLVLLAFGNNMFFICFQLFNSFSNIGVDFIVVLAFWYSLTFAVLRTMLTIFIASSINVFEKKISTALRDVPSRSWSIEVQRFSEQLGNDMTALSGEGFFFIRRQLFLAMATTIITYELMISDVINKGAIRQRTSYCKDN</sequence>
<dbReference type="RefSeq" id="XP_030372204.1">
    <property type="nucleotide sequence ID" value="XM_030516344.1"/>
</dbReference>